<accession>A0A4C1X7X3</accession>
<proteinExistence type="predicted"/>
<name>A0A4C1X7X3_EUMVA</name>
<keyword evidence="2" id="KW-1185">Reference proteome</keyword>
<sequence>MSISTNTAFNGFGETTRTRQRIKANVARYVNSKNKVPVVRAQAGRRRLHSRSSRNRFRFRVHFLSFSEETSPRRRRQFSNSGSALDYYPKSTIPIALEFIFQVYRFRFKVWGVLLVYYAPREKSHTFLFPWCQYDIFSYPSEKFALRPRYRGGKSHILFRRYSSQPGRECGTFGPDIENEKRTFRHVDDNAVDHLNAPLTARLMDDVRRRRRGLLAHLAIPTLSKELHHVKADRDSSVSPAWTPDGLFIFDVNRSHFRSLS</sequence>
<protein>
    <submittedName>
        <fullName evidence="1">Uncharacterized protein</fullName>
    </submittedName>
</protein>
<reference evidence="1 2" key="1">
    <citation type="journal article" date="2019" name="Commun. Biol.">
        <title>The bagworm genome reveals a unique fibroin gene that provides high tensile strength.</title>
        <authorList>
            <person name="Kono N."/>
            <person name="Nakamura H."/>
            <person name="Ohtoshi R."/>
            <person name="Tomita M."/>
            <person name="Numata K."/>
            <person name="Arakawa K."/>
        </authorList>
    </citation>
    <scope>NUCLEOTIDE SEQUENCE [LARGE SCALE GENOMIC DNA]</scope>
</reference>
<dbReference type="Proteomes" id="UP000299102">
    <property type="component" value="Unassembled WGS sequence"/>
</dbReference>
<evidence type="ECO:0000313" key="2">
    <source>
        <dbReference type="Proteomes" id="UP000299102"/>
    </source>
</evidence>
<evidence type="ECO:0000313" key="1">
    <source>
        <dbReference type="EMBL" id="GBP58982.1"/>
    </source>
</evidence>
<dbReference type="EMBL" id="BGZK01000750">
    <property type="protein sequence ID" value="GBP58982.1"/>
    <property type="molecule type" value="Genomic_DNA"/>
</dbReference>
<dbReference type="AlphaFoldDB" id="A0A4C1X7X3"/>
<comment type="caution">
    <text evidence="1">The sequence shown here is derived from an EMBL/GenBank/DDBJ whole genome shotgun (WGS) entry which is preliminary data.</text>
</comment>
<gene>
    <name evidence="1" type="ORF">EVAR_14983_1</name>
</gene>
<organism evidence="1 2">
    <name type="scientific">Eumeta variegata</name>
    <name type="common">Bagworm moth</name>
    <name type="synonym">Eumeta japonica</name>
    <dbReference type="NCBI Taxonomy" id="151549"/>
    <lineage>
        <taxon>Eukaryota</taxon>
        <taxon>Metazoa</taxon>
        <taxon>Ecdysozoa</taxon>
        <taxon>Arthropoda</taxon>
        <taxon>Hexapoda</taxon>
        <taxon>Insecta</taxon>
        <taxon>Pterygota</taxon>
        <taxon>Neoptera</taxon>
        <taxon>Endopterygota</taxon>
        <taxon>Lepidoptera</taxon>
        <taxon>Glossata</taxon>
        <taxon>Ditrysia</taxon>
        <taxon>Tineoidea</taxon>
        <taxon>Psychidae</taxon>
        <taxon>Oiketicinae</taxon>
        <taxon>Eumeta</taxon>
    </lineage>
</organism>